<organism evidence="9 10">
    <name type="scientific">Paenibacillus faecis</name>
    <dbReference type="NCBI Taxonomy" id="862114"/>
    <lineage>
        <taxon>Bacteria</taxon>
        <taxon>Bacillati</taxon>
        <taxon>Bacillota</taxon>
        <taxon>Bacilli</taxon>
        <taxon>Bacillales</taxon>
        <taxon>Paenibacillaceae</taxon>
        <taxon>Paenibacillus</taxon>
    </lineage>
</organism>
<dbReference type="EMBL" id="VSDO01000002">
    <property type="protein sequence ID" value="TYA12743.1"/>
    <property type="molecule type" value="Genomic_DNA"/>
</dbReference>
<evidence type="ECO:0000256" key="3">
    <source>
        <dbReference type="ARBA" id="ARBA00022475"/>
    </source>
</evidence>
<feature type="transmembrane region" description="Helical" evidence="7">
    <location>
        <begin position="225"/>
        <end position="249"/>
    </location>
</feature>
<evidence type="ECO:0000256" key="2">
    <source>
        <dbReference type="ARBA" id="ARBA00022448"/>
    </source>
</evidence>
<comment type="caution">
    <text evidence="9">The sequence shown here is derived from an EMBL/GenBank/DDBJ whole genome shotgun (WGS) entry which is preliminary data.</text>
</comment>
<dbReference type="InterPro" id="IPR035906">
    <property type="entry name" value="MetI-like_sf"/>
</dbReference>
<feature type="transmembrane region" description="Helical" evidence="7">
    <location>
        <begin position="178"/>
        <end position="204"/>
    </location>
</feature>
<feature type="transmembrane region" description="Helical" evidence="7">
    <location>
        <begin position="30"/>
        <end position="49"/>
    </location>
</feature>
<keyword evidence="2 7" id="KW-0813">Transport</keyword>
<dbReference type="PANTHER" id="PTHR43227">
    <property type="entry name" value="BLL4140 PROTEIN"/>
    <property type="match status" value="1"/>
</dbReference>
<evidence type="ECO:0000256" key="4">
    <source>
        <dbReference type="ARBA" id="ARBA00022692"/>
    </source>
</evidence>
<dbReference type="SUPFAM" id="SSF161098">
    <property type="entry name" value="MetI-like"/>
    <property type="match status" value="1"/>
</dbReference>
<evidence type="ECO:0000259" key="8">
    <source>
        <dbReference type="PROSITE" id="PS50928"/>
    </source>
</evidence>
<dbReference type="InterPro" id="IPR050809">
    <property type="entry name" value="UgpAE/MalFG_permease"/>
</dbReference>
<evidence type="ECO:0000313" key="9">
    <source>
        <dbReference type="EMBL" id="TYA12743.1"/>
    </source>
</evidence>
<dbReference type="OrthoDB" id="9785836at2"/>
<dbReference type="PROSITE" id="PS50928">
    <property type="entry name" value="ABC_TM1"/>
    <property type="match status" value="1"/>
</dbReference>
<evidence type="ECO:0000313" key="10">
    <source>
        <dbReference type="Proteomes" id="UP000325218"/>
    </source>
</evidence>
<dbReference type="InterPro" id="IPR000515">
    <property type="entry name" value="MetI-like"/>
</dbReference>
<keyword evidence="3" id="KW-1003">Cell membrane</keyword>
<dbReference type="GO" id="GO:0055085">
    <property type="term" value="P:transmembrane transport"/>
    <property type="evidence" value="ECO:0007669"/>
    <property type="project" value="InterPro"/>
</dbReference>
<gene>
    <name evidence="9" type="ORF">FRY98_08505</name>
</gene>
<dbReference type="Proteomes" id="UP000325218">
    <property type="component" value="Unassembled WGS sequence"/>
</dbReference>
<keyword evidence="10" id="KW-1185">Reference proteome</keyword>
<evidence type="ECO:0000256" key="5">
    <source>
        <dbReference type="ARBA" id="ARBA00022989"/>
    </source>
</evidence>
<evidence type="ECO:0000256" key="7">
    <source>
        <dbReference type="RuleBase" id="RU363032"/>
    </source>
</evidence>
<dbReference type="CDD" id="cd06261">
    <property type="entry name" value="TM_PBP2"/>
    <property type="match status" value="1"/>
</dbReference>
<comment type="similarity">
    <text evidence="7">Belongs to the binding-protein-dependent transport system permease family.</text>
</comment>
<feature type="transmembrane region" description="Helical" evidence="7">
    <location>
        <begin position="137"/>
        <end position="158"/>
    </location>
</feature>
<dbReference type="AlphaFoldDB" id="A0A5D0CSC7"/>
<proteinExistence type="inferred from homology"/>
<dbReference type="Pfam" id="PF00528">
    <property type="entry name" value="BPD_transp_1"/>
    <property type="match status" value="1"/>
</dbReference>
<protein>
    <submittedName>
        <fullName evidence="9">Sugar ABC transporter permease</fullName>
    </submittedName>
</protein>
<comment type="subcellular location">
    <subcellularLocation>
        <location evidence="1 7">Cell membrane</location>
        <topology evidence="1 7">Multi-pass membrane protein</topology>
    </subcellularLocation>
</comment>
<sequence>MPLKTVPSTGKPHPWRIRKTAIRGQVRRNIALYVIISPAVLYFVIWHYLPMYGVQIAFKDFMPALGINGSPWVGFEHFERFFNAYYFWNILRNTLGISVYGLLIGIPAPIILALMFNELRSKGFRTIAQTISYAPHFISVVVAVGILFFFISPNQGVIHSLMTWFGGTGRDFLADPGSFWHLFVWSGLWQSIGWSSLLYTAAMSGIPPDQYEAAYMDGANKFQRIWHVTLPGILPTIVILSILSIGGIMNVGFEKVLLMQSDLNLQTSEVISTYMYKSGILNAQYSFSAAVGLFNNIINFILLISFNAIAKRAGQTSLW</sequence>
<dbReference type="PANTHER" id="PTHR43227:SF11">
    <property type="entry name" value="BLL4140 PROTEIN"/>
    <property type="match status" value="1"/>
</dbReference>
<feature type="transmembrane region" description="Helical" evidence="7">
    <location>
        <begin position="285"/>
        <end position="310"/>
    </location>
</feature>
<accession>A0A5D0CSC7</accession>
<keyword evidence="4 7" id="KW-0812">Transmembrane</keyword>
<keyword evidence="6 7" id="KW-0472">Membrane</keyword>
<dbReference type="Gene3D" id="1.10.3720.10">
    <property type="entry name" value="MetI-like"/>
    <property type="match status" value="1"/>
</dbReference>
<dbReference type="RefSeq" id="WP_148451345.1">
    <property type="nucleotide sequence ID" value="NZ_VSDO01000002.1"/>
</dbReference>
<feature type="domain" description="ABC transmembrane type-1" evidence="8">
    <location>
        <begin position="91"/>
        <end position="306"/>
    </location>
</feature>
<dbReference type="GO" id="GO:0005886">
    <property type="term" value="C:plasma membrane"/>
    <property type="evidence" value="ECO:0007669"/>
    <property type="project" value="UniProtKB-SubCell"/>
</dbReference>
<keyword evidence="5 7" id="KW-1133">Transmembrane helix</keyword>
<evidence type="ECO:0000256" key="1">
    <source>
        <dbReference type="ARBA" id="ARBA00004651"/>
    </source>
</evidence>
<evidence type="ECO:0000256" key="6">
    <source>
        <dbReference type="ARBA" id="ARBA00023136"/>
    </source>
</evidence>
<feature type="transmembrane region" description="Helical" evidence="7">
    <location>
        <begin position="97"/>
        <end position="116"/>
    </location>
</feature>
<name>A0A5D0CSC7_9BACL</name>
<reference evidence="9 10" key="1">
    <citation type="submission" date="2019-08" db="EMBL/GenBank/DDBJ databases">
        <title>Genome sequencing of Paenibacillus faecis DSM 23593(T).</title>
        <authorList>
            <person name="Kook J.-K."/>
            <person name="Park S.-N."/>
            <person name="Lim Y.K."/>
        </authorList>
    </citation>
    <scope>NUCLEOTIDE SEQUENCE [LARGE SCALE GENOMIC DNA]</scope>
    <source>
        <strain evidence="9 10">DSM 23593</strain>
    </source>
</reference>